<dbReference type="OrthoDB" id="410792at2759"/>
<dbReference type="PANTHER" id="PTHR34817">
    <property type="entry name" value="NUCLEOTIDYLTRANSFERASE"/>
    <property type="match status" value="1"/>
</dbReference>
<dbReference type="Proteomes" id="UP000601435">
    <property type="component" value="Unassembled WGS sequence"/>
</dbReference>
<keyword evidence="2" id="KW-1185">Reference proteome</keyword>
<dbReference type="EMBL" id="CAJNJA010019245">
    <property type="protein sequence ID" value="CAE7441928.1"/>
    <property type="molecule type" value="Genomic_DNA"/>
</dbReference>
<reference evidence="1" key="1">
    <citation type="submission" date="2021-02" db="EMBL/GenBank/DDBJ databases">
        <authorList>
            <person name="Dougan E. K."/>
            <person name="Rhodes N."/>
            <person name="Thang M."/>
            <person name="Chan C."/>
        </authorList>
    </citation>
    <scope>NUCLEOTIDE SEQUENCE</scope>
</reference>
<organism evidence="1 2">
    <name type="scientific">Symbiodinium necroappetens</name>
    <dbReference type="NCBI Taxonomy" id="1628268"/>
    <lineage>
        <taxon>Eukaryota</taxon>
        <taxon>Sar</taxon>
        <taxon>Alveolata</taxon>
        <taxon>Dinophyceae</taxon>
        <taxon>Suessiales</taxon>
        <taxon>Symbiodiniaceae</taxon>
        <taxon>Symbiodinium</taxon>
    </lineage>
</organism>
<dbReference type="AlphaFoldDB" id="A0A812RHA6"/>
<proteinExistence type="predicted"/>
<dbReference type="InterPro" id="IPR018775">
    <property type="entry name" value="RlaP"/>
</dbReference>
<comment type="caution">
    <text evidence="1">The sequence shown here is derived from an EMBL/GenBank/DDBJ whole genome shotgun (WGS) entry which is preliminary data.</text>
</comment>
<evidence type="ECO:0000313" key="1">
    <source>
        <dbReference type="EMBL" id="CAE7441928.1"/>
    </source>
</evidence>
<evidence type="ECO:0000313" key="2">
    <source>
        <dbReference type="Proteomes" id="UP000601435"/>
    </source>
</evidence>
<name>A0A812RHA6_9DINO</name>
<dbReference type="PANTHER" id="PTHR34817:SF2">
    <property type="entry name" value="NUCLEOTIDYLTRANSFERASE"/>
    <property type="match status" value="1"/>
</dbReference>
<gene>
    <name evidence="1" type="primary">ycgL</name>
    <name evidence="1" type="ORF">SNEC2469_LOCUS12146</name>
</gene>
<sequence>MCELIAEIEASEKIRVVIAGIGISSRTMGTAHAASDYDIKCIFVQPRSSYFGLKSSATTFKHHFAAAVAGLDVEISGWEARHALQLLSEDNPTVLGLLLSPVIYVGEEWRNRLREVAEKTSNRQRLMHHWYNHARRNYQSYILNNETPLRKRYVHVLRRDAQTG</sequence>
<dbReference type="Pfam" id="PF10127">
    <property type="entry name" value="RlaP"/>
    <property type="match status" value="1"/>
</dbReference>
<protein>
    <submittedName>
        <fullName evidence="1">YcgL protein</fullName>
    </submittedName>
</protein>
<accession>A0A812RHA6</accession>
<feature type="non-terminal residue" evidence="1">
    <location>
        <position position="164"/>
    </location>
</feature>